<dbReference type="InterPro" id="IPR009045">
    <property type="entry name" value="Zn_M74/Hedgehog-like"/>
</dbReference>
<dbReference type="OrthoDB" id="9792074at2"/>
<dbReference type="InterPro" id="IPR058193">
    <property type="entry name" value="VanY/YodJ_core_dom"/>
</dbReference>
<gene>
    <name evidence="2" type="ORF">FEZ33_04335</name>
</gene>
<keyword evidence="2" id="KW-0645">Protease</keyword>
<accession>A0A5R9E195</accession>
<proteinExistence type="predicted"/>
<dbReference type="InterPro" id="IPR003709">
    <property type="entry name" value="VanY-like_core_dom"/>
</dbReference>
<organism evidence="2 3">
    <name type="scientific">Ruoffia tabacinasalis</name>
    <dbReference type="NCBI Taxonomy" id="87458"/>
    <lineage>
        <taxon>Bacteria</taxon>
        <taxon>Bacillati</taxon>
        <taxon>Bacillota</taxon>
        <taxon>Bacilli</taxon>
        <taxon>Lactobacillales</taxon>
        <taxon>Aerococcaceae</taxon>
        <taxon>Ruoffia</taxon>
    </lineage>
</organism>
<evidence type="ECO:0000259" key="1">
    <source>
        <dbReference type="Pfam" id="PF02557"/>
    </source>
</evidence>
<dbReference type="CDD" id="cd14852">
    <property type="entry name" value="LD-carboxypeptidase"/>
    <property type="match status" value="1"/>
</dbReference>
<feature type="domain" description="D-alanyl-D-alanine carboxypeptidase-like core" evidence="1">
    <location>
        <begin position="89"/>
        <end position="228"/>
    </location>
</feature>
<dbReference type="Proteomes" id="UP000306420">
    <property type="component" value="Unassembled WGS sequence"/>
</dbReference>
<dbReference type="GO" id="GO:0004180">
    <property type="term" value="F:carboxypeptidase activity"/>
    <property type="evidence" value="ECO:0007669"/>
    <property type="project" value="UniProtKB-KW"/>
</dbReference>
<keyword evidence="2" id="KW-0121">Carboxypeptidase</keyword>
<dbReference type="Gene3D" id="3.30.1380.10">
    <property type="match status" value="1"/>
</dbReference>
<name>A0A5R9E195_9LACT</name>
<sequence>MKFKTKWRYFLMTMVVWLTLPVKTIGAIELIDTELIEPFKSDLTVEELVEALPEDASLDDPALMLINRENRLEADLDMEFAWTGTGHAYNANIFEEFNALITAAEQAGYYFETVSAHRTIAYQAMNFDSRYNMYIADGYSDADAFYMTDMFVAPADATEHSTGLAFDLLGTDWQEYGRDLHQAYGQYGSAIWLAENGHDYGFILRYLEGKTHITGYEYEPWHIRYVGKDHATFMYEHGLTLEEYLALINLRDTAEE</sequence>
<keyword evidence="2" id="KW-0378">Hydrolase</keyword>
<evidence type="ECO:0000313" key="3">
    <source>
        <dbReference type="Proteomes" id="UP000306420"/>
    </source>
</evidence>
<protein>
    <submittedName>
        <fullName evidence="2">D-alanyl-D-alanine carboxypeptidase family protein</fullName>
    </submittedName>
</protein>
<dbReference type="AlphaFoldDB" id="A0A5R9E195"/>
<evidence type="ECO:0000313" key="2">
    <source>
        <dbReference type="EMBL" id="TLQ41797.1"/>
    </source>
</evidence>
<dbReference type="SUPFAM" id="SSF55166">
    <property type="entry name" value="Hedgehog/DD-peptidase"/>
    <property type="match status" value="1"/>
</dbReference>
<dbReference type="EMBL" id="VBSP01000010">
    <property type="protein sequence ID" value="TLQ41797.1"/>
    <property type="molecule type" value="Genomic_DNA"/>
</dbReference>
<dbReference type="Pfam" id="PF02557">
    <property type="entry name" value="VanY"/>
    <property type="match status" value="1"/>
</dbReference>
<dbReference type="RefSeq" id="WP_138404177.1">
    <property type="nucleotide sequence ID" value="NZ_VBSP01000010.1"/>
</dbReference>
<reference evidence="2 3" key="1">
    <citation type="submission" date="2019-05" db="EMBL/GenBank/DDBJ databases">
        <title>The metagenome of a microbial culture collection derived from dairy environment covers the genomic content of the human microbiome.</title>
        <authorList>
            <person name="Roder T."/>
            <person name="Wuthrich D."/>
            <person name="Sattari Z."/>
            <person name="Von Ah U."/>
            <person name="Bar C."/>
            <person name="Ronchi F."/>
            <person name="Macpherson A.J."/>
            <person name="Ganal-Vonarburg S.C."/>
            <person name="Bruggmann R."/>
            <person name="Vergeres G."/>
        </authorList>
    </citation>
    <scope>NUCLEOTIDE SEQUENCE [LARGE SCALE GENOMIC DNA]</scope>
    <source>
        <strain evidence="2 3">FAM 24227</strain>
    </source>
</reference>
<comment type="caution">
    <text evidence="2">The sequence shown here is derived from an EMBL/GenBank/DDBJ whole genome shotgun (WGS) entry which is preliminary data.</text>
</comment>
<dbReference type="PANTHER" id="PTHR34385:SF1">
    <property type="entry name" value="PEPTIDOGLYCAN L-ALANYL-D-GLUTAMATE ENDOPEPTIDASE CWLK"/>
    <property type="match status" value="1"/>
</dbReference>
<dbReference type="GO" id="GO:0006508">
    <property type="term" value="P:proteolysis"/>
    <property type="evidence" value="ECO:0007669"/>
    <property type="project" value="InterPro"/>
</dbReference>
<dbReference type="PANTHER" id="PTHR34385">
    <property type="entry name" value="D-ALANYL-D-ALANINE CARBOXYPEPTIDASE"/>
    <property type="match status" value="1"/>
</dbReference>
<dbReference type="InterPro" id="IPR052179">
    <property type="entry name" value="DD-CPase-like"/>
</dbReference>